<protein>
    <recommendedName>
        <fullName evidence="8">AP2/ERF domain-containing protein</fullName>
    </recommendedName>
</protein>
<evidence type="ECO:0000256" key="1">
    <source>
        <dbReference type="ARBA" id="ARBA00004123"/>
    </source>
</evidence>
<dbReference type="CDD" id="cd00018">
    <property type="entry name" value="AP2"/>
    <property type="match status" value="1"/>
</dbReference>
<organism evidence="9 10">
    <name type="scientific">Linum tenue</name>
    <dbReference type="NCBI Taxonomy" id="586396"/>
    <lineage>
        <taxon>Eukaryota</taxon>
        <taxon>Viridiplantae</taxon>
        <taxon>Streptophyta</taxon>
        <taxon>Embryophyta</taxon>
        <taxon>Tracheophyta</taxon>
        <taxon>Spermatophyta</taxon>
        <taxon>Magnoliopsida</taxon>
        <taxon>eudicotyledons</taxon>
        <taxon>Gunneridae</taxon>
        <taxon>Pentapetalae</taxon>
        <taxon>rosids</taxon>
        <taxon>fabids</taxon>
        <taxon>Malpighiales</taxon>
        <taxon>Linaceae</taxon>
        <taxon>Linum</taxon>
    </lineage>
</organism>
<dbReference type="Proteomes" id="UP001154282">
    <property type="component" value="Unassembled WGS sequence"/>
</dbReference>
<comment type="similarity">
    <text evidence="6">Belongs to the AP2/ERF transcription factor family. ERF subfamily.</text>
</comment>
<keyword evidence="5" id="KW-0539">Nucleus</keyword>
<proteinExistence type="inferred from homology"/>
<dbReference type="PROSITE" id="PS51032">
    <property type="entry name" value="AP2_ERF"/>
    <property type="match status" value="1"/>
</dbReference>
<feature type="compositionally biased region" description="Low complexity" evidence="7">
    <location>
        <begin position="62"/>
        <end position="82"/>
    </location>
</feature>
<dbReference type="GO" id="GO:0009873">
    <property type="term" value="P:ethylene-activated signaling pathway"/>
    <property type="evidence" value="ECO:0007669"/>
    <property type="project" value="InterPro"/>
</dbReference>
<accession>A0AAV0L5U1</accession>
<dbReference type="InterPro" id="IPR036955">
    <property type="entry name" value="AP2/ERF_dom_sf"/>
</dbReference>
<evidence type="ECO:0000259" key="8">
    <source>
        <dbReference type="PROSITE" id="PS51032"/>
    </source>
</evidence>
<dbReference type="PANTHER" id="PTHR31190">
    <property type="entry name" value="DNA-BINDING DOMAIN"/>
    <property type="match status" value="1"/>
</dbReference>
<evidence type="ECO:0000256" key="2">
    <source>
        <dbReference type="ARBA" id="ARBA00023015"/>
    </source>
</evidence>
<evidence type="ECO:0000313" key="9">
    <source>
        <dbReference type="EMBL" id="CAI0430029.1"/>
    </source>
</evidence>
<keyword evidence="10" id="KW-1185">Reference proteome</keyword>
<dbReference type="InterPro" id="IPR016177">
    <property type="entry name" value="DNA-bd_dom_sf"/>
</dbReference>
<comment type="caution">
    <text evidence="9">The sequence shown here is derived from an EMBL/GenBank/DDBJ whole genome shotgun (WGS) entry which is preliminary data.</text>
</comment>
<dbReference type="GO" id="GO:0003677">
    <property type="term" value="F:DNA binding"/>
    <property type="evidence" value="ECO:0007669"/>
    <property type="project" value="UniProtKB-KW"/>
</dbReference>
<dbReference type="InterPro" id="IPR001471">
    <property type="entry name" value="AP2/ERF_dom"/>
</dbReference>
<keyword evidence="3" id="KW-0238">DNA-binding</keyword>
<dbReference type="GO" id="GO:0003700">
    <property type="term" value="F:DNA-binding transcription factor activity"/>
    <property type="evidence" value="ECO:0007669"/>
    <property type="project" value="InterPro"/>
</dbReference>
<name>A0AAV0L5U1_9ROSI</name>
<evidence type="ECO:0000313" key="10">
    <source>
        <dbReference type="Proteomes" id="UP001154282"/>
    </source>
</evidence>
<gene>
    <name evidence="9" type="ORF">LITE_LOCUS22417</name>
</gene>
<dbReference type="GO" id="GO:0005634">
    <property type="term" value="C:nucleus"/>
    <property type="evidence" value="ECO:0007669"/>
    <property type="project" value="UniProtKB-SubCell"/>
</dbReference>
<dbReference type="PANTHER" id="PTHR31190:SF181">
    <property type="entry name" value="OS02G0764700 PROTEIN"/>
    <property type="match status" value="1"/>
</dbReference>
<dbReference type="InterPro" id="IPR044808">
    <property type="entry name" value="ERF_plant"/>
</dbReference>
<reference evidence="9" key="1">
    <citation type="submission" date="2022-08" db="EMBL/GenBank/DDBJ databases">
        <authorList>
            <person name="Gutierrez-Valencia J."/>
        </authorList>
    </citation>
    <scope>NUCLEOTIDE SEQUENCE</scope>
</reference>
<evidence type="ECO:0000256" key="4">
    <source>
        <dbReference type="ARBA" id="ARBA00023163"/>
    </source>
</evidence>
<sequence length="218" mass="23302">MEAFIRDYNRPSRITKQEEDSILVSAFKHVISGGADGLTPEQLTLLFSSSSSSSAATAAAAAPSSSSSSGATSSSSLPSCSGGIAKKKARKNRYRGVRQRPWGKWAAEIRDPEKAARVWLGTFETAEEAARAYDRKAIEFRGERAKTNFPAAEYAGNRRSAAAGAELVAGGATQETRPVQEAVATAAAATTNRDEGGVDDLLFGNFEEDELRRLMMMD</sequence>
<evidence type="ECO:0000256" key="6">
    <source>
        <dbReference type="ARBA" id="ARBA00024343"/>
    </source>
</evidence>
<dbReference type="EMBL" id="CAMGYJ010000006">
    <property type="protein sequence ID" value="CAI0430029.1"/>
    <property type="molecule type" value="Genomic_DNA"/>
</dbReference>
<dbReference type="Gene3D" id="3.30.730.10">
    <property type="entry name" value="AP2/ERF domain"/>
    <property type="match status" value="1"/>
</dbReference>
<evidence type="ECO:0000256" key="3">
    <source>
        <dbReference type="ARBA" id="ARBA00023125"/>
    </source>
</evidence>
<comment type="subcellular location">
    <subcellularLocation>
        <location evidence="1">Nucleus</location>
    </subcellularLocation>
</comment>
<evidence type="ECO:0000256" key="5">
    <source>
        <dbReference type="ARBA" id="ARBA00023242"/>
    </source>
</evidence>
<keyword evidence="4" id="KW-0804">Transcription</keyword>
<feature type="compositionally biased region" description="Basic residues" evidence="7">
    <location>
        <begin position="85"/>
        <end position="97"/>
    </location>
</feature>
<dbReference type="SMART" id="SM00380">
    <property type="entry name" value="AP2"/>
    <property type="match status" value="1"/>
</dbReference>
<feature type="domain" description="AP2/ERF" evidence="8">
    <location>
        <begin position="93"/>
        <end position="150"/>
    </location>
</feature>
<evidence type="ECO:0000256" key="7">
    <source>
        <dbReference type="SAM" id="MobiDB-lite"/>
    </source>
</evidence>
<dbReference type="Pfam" id="PF00847">
    <property type="entry name" value="AP2"/>
    <property type="match status" value="1"/>
</dbReference>
<dbReference type="SUPFAM" id="SSF54171">
    <property type="entry name" value="DNA-binding domain"/>
    <property type="match status" value="1"/>
</dbReference>
<feature type="region of interest" description="Disordered" evidence="7">
    <location>
        <begin position="62"/>
        <end position="97"/>
    </location>
</feature>
<dbReference type="PRINTS" id="PR00367">
    <property type="entry name" value="ETHRSPELEMNT"/>
</dbReference>
<dbReference type="AlphaFoldDB" id="A0AAV0L5U1"/>
<dbReference type="FunFam" id="3.30.730.10:FF:000001">
    <property type="entry name" value="Ethylene-responsive transcription factor 2"/>
    <property type="match status" value="1"/>
</dbReference>
<keyword evidence="2" id="KW-0805">Transcription regulation</keyword>